<proteinExistence type="predicted"/>
<name>E1YB71_9BACT</name>
<feature type="compositionally biased region" description="Polar residues" evidence="1">
    <location>
        <begin position="61"/>
        <end position="72"/>
    </location>
</feature>
<sequence>MPIYEYECEKCGKIDEVIQKFSDKPLTKCKSCSGKLHKLISHNSFQLKGSGWYVTDYAGKSQGSSIPPQKTENTSDSKAKKSDSCTDKKSG</sequence>
<dbReference type="Pfam" id="PF09723">
    <property type="entry name" value="Zn_ribbon_8"/>
    <property type="match status" value="1"/>
</dbReference>
<protein>
    <recommendedName>
        <fullName evidence="2">Putative regulatory protein FmdB zinc ribbon domain-containing protein</fullName>
    </recommendedName>
</protein>
<organism evidence="3">
    <name type="scientific">uncultured Desulfobacterium sp</name>
    <dbReference type="NCBI Taxonomy" id="201089"/>
    <lineage>
        <taxon>Bacteria</taxon>
        <taxon>Pseudomonadati</taxon>
        <taxon>Thermodesulfobacteriota</taxon>
        <taxon>Desulfobacteria</taxon>
        <taxon>Desulfobacterales</taxon>
        <taxon>Desulfobacteriaceae</taxon>
        <taxon>Desulfobacterium</taxon>
        <taxon>environmental samples</taxon>
    </lineage>
</organism>
<dbReference type="AlphaFoldDB" id="E1YB71"/>
<accession>E1YB71</accession>
<dbReference type="InterPro" id="IPR013429">
    <property type="entry name" value="Regulatory_FmdB_Zinc_ribbon"/>
</dbReference>
<feature type="compositionally biased region" description="Basic and acidic residues" evidence="1">
    <location>
        <begin position="73"/>
        <end position="91"/>
    </location>
</feature>
<gene>
    <name evidence="3" type="ORF">N47_C18060</name>
</gene>
<dbReference type="NCBIfam" id="TIGR02605">
    <property type="entry name" value="CxxC_CxxC_SSSS"/>
    <property type="match status" value="1"/>
</dbReference>
<feature type="domain" description="Putative regulatory protein FmdB zinc ribbon" evidence="2">
    <location>
        <begin position="1"/>
        <end position="41"/>
    </location>
</feature>
<dbReference type="PANTHER" id="PTHR34404:SF2">
    <property type="entry name" value="CONSERVED SERINE RICH PROTEIN"/>
    <property type="match status" value="1"/>
</dbReference>
<feature type="region of interest" description="Disordered" evidence="1">
    <location>
        <begin position="60"/>
        <end position="91"/>
    </location>
</feature>
<dbReference type="SMART" id="SM00834">
    <property type="entry name" value="CxxC_CXXC_SSSS"/>
    <property type="match status" value="1"/>
</dbReference>
<dbReference type="PANTHER" id="PTHR34404">
    <property type="entry name" value="REGULATORY PROTEIN, FMDB FAMILY"/>
    <property type="match status" value="1"/>
</dbReference>
<evidence type="ECO:0000256" key="1">
    <source>
        <dbReference type="SAM" id="MobiDB-lite"/>
    </source>
</evidence>
<reference evidence="3" key="1">
    <citation type="journal article" date="2011" name="Environ. Microbiol.">
        <title>Genomic insights into the metabolic potential of the polycyclic aromatic hydrocarbon degrading sulfate-reducing Deltaproteobacterium N47.</title>
        <authorList>
            <person name="Bergmann F."/>
            <person name="Selesi D."/>
            <person name="Weinmaier T."/>
            <person name="Tischler P."/>
            <person name="Rattei T."/>
            <person name="Meckenstock R.U."/>
        </authorList>
    </citation>
    <scope>NUCLEOTIDE SEQUENCE</scope>
</reference>
<evidence type="ECO:0000259" key="2">
    <source>
        <dbReference type="SMART" id="SM00834"/>
    </source>
</evidence>
<dbReference type="EMBL" id="FR695867">
    <property type="protein sequence ID" value="CBX27748.1"/>
    <property type="molecule type" value="Genomic_DNA"/>
</dbReference>
<evidence type="ECO:0000313" key="3">
    <source>
        <dbReference type="EMBL" id="CBX27748.1"/>
    </source>
</evidence>